<keyword evidence="3" id="KW-1185">Reference proteome</keyword>
<gene>
    <name evidence="2" type="ORF">CLMAG_18030</name>
</gene>
<comment type="caution">
    <text evidence="2">The sequence shown here is derived from an EMBL/GenBank/DDBJ whole genome shotgun (WGS) entry which is preliminary data.</text>
</comment>
<dbReference type="EMBL" id="LWAE01000002">
    <property type="protein sequence ID" value="KZL91997.1"/>
    <property type="molecule type" value="Genomic_DNA"/>
</dbReference>
<feature type="region of interest" description="Disordered" evidence="1">
    <location>
        <begin position="1"/>
        <end position="39"/>
    </location>
</feature>
<protein>
    <submittedName>
        <fullName evidence="2">Uncharacterized protein</fullName>
    </submittedName>
</protein>
<accession>A0A162SXJ7</accession>
<feature type="compositionally biased region" description="Basic and acidic residues" evidence="1">
    <location>
        <begin position="1"/>
        <end position="17"/>
    </location>
</feature>
<dbReference type="AlphaFoldDB" id="A0A162SXJ7"/>
<dbReference type="Proteomes" id="UP000076603">
    <property type="component" value="Unassembled WGS sequence"/>
</dbReference>
<evidence type="ECO:0000256" key="1">
    <source>
        <dbReference type="SAM" id="MobiDB-lite"/>
    </source>
</evidence>
<evidence type="ECO:0000313" key="3">
    <source>
        <dbReference type="Proteomes" id="UP000076603"/>
    </source>
</evidence>
<proteinExistence type="predicted"/>
<feature type="compositionally biased region" description="Polar residues" evidence="1">
    <location>
        <begin position="27"/>
        <end position="39"/>
    </location>
</feature>
<dbReference type="PATRIC" id="fig|1121326.3.peg.1787"/>
<name>A0A162SXJ7_9CLOT</name>
<organism evidence="2 3">
    <name type="scientific">Clostridium magnum DSM 2767</name>
    <dbReference type="NCBI Taxonomy" id="1121326"/>
    <lineage>
        <taxon>Bacteria</taxon>
        <taxon>Bacillati</taxon>
        <taxon>Bacillota</taxon>
        <taxon>Clostridia</taxon>
        <taxon>Eubacteriales</taxon>
        <taxon>Clostridiaceae</taxon>
        <taxon>Clostridium</taxon>
    </lineage>
</organism>
<sequence>MDNKDTSITHDNLHIEPDTSGDIYPMTTRSNTSPFSKGK</sequence>
<evidence type="ECO:0000313" key="2">
    <source>
        <dbReference type="EMBL" id="KZL91997.1"/>
    </source>
</evidence>
<reference evidence="2 3" key="1">
    <citation type="submission" date="2016-04" db="EMBL/GenBank/DDBJ databases">
        <title>Genome sequence of Clostridium magnum DSM 2767.</title>
        <authorList>
            <person name="Poehlein A."/>
            <person name="Uhlig R."/>
            <person name="Fischer R."/>
            <person name="Bahl H."/>
            <person name="Daniel R."/>
        </authorList>
    </citation>
    <scope>NUCLEOTIDE SEQUENCE [LARGE SCALE GENOMIC DNA]</scope>
    <source>
        <strain evidence="2 3">DSM 2767</strain>
    </source>
</reference>